<keyword evidence="1" id="KW-0732">Signal</keyword>
<dbReference type="VEuPathDB" id="ToxoDB:CSUI_007448"/>
<feature type="chain" id="PRO_5013220009" evidence="1">
    <location>
        <begin position="19"/>
        <end position="169"/>
    </location>
</feature>
<reference evidence="2 3" key="1">
    <citation type="journal article" date="2017" name="Int. J. Parasitol.">
        <title>The genome of the protozoan parasite Cystoisospora suis and a reverse vaccinology approach to identify vaccine candidates.</title>
        <authorList>
            <person name="Palmieri N."/>
            <person name="Shrestha A."/>
            <person name="Ruttkowski B."/>
            <person name="Beck T."/>
            <person name="Vogl C."/>
            <person name="Tomley F."/>
            <person name="Blake D.P."/>
            <person name="Joachim A."/>
        </authorList>
    </citation>
    <scope>NUCLEOTIDE SEQUENCE [LARGE SCALE GENOMIC DNA]</scope>
    <source>
        <strain evidence="2 3">Wien I</strain>
    </source>
</reference>
<feature type="non-terminal residue" evidence="2">
    <location>
        <position position="1"/>
    </location>
</feature>
<dbReference type="RefSeq" id="XP_067920436.1">
    <property type="nucleotide sequence ID" value="XM_068067593.1"/>
</dbReference>
<name>A0A2C6KE07_9APIC</name>
<gene>
    <name evidence="2" type="ORF">CSUI_007448</name>
</gene>
<sequence>FFELHLQFLHFLFVSSSGSLLSHLQLPDFLLHRLDLRLQLREGKNVQCAAPPPAAAAPASARQHAYVACGTDNQTKRRLRKKSCAGMLQQGLGLDFCWKEEPPRRCSASCLLLPPVTDYVSSLRLLEPQQRPDRQTFFEWPVVAVPRVLYFFFTSITCYKEILPTDQSV</sequence>
<evidence type="ECO:0000256" key="1">
    <source>
        <dbReference type="SAM" id="SignalP"/>
    </source>
</evidence>
<comment type="caution">
    <text evidence="2">The sequence shown here is derived from an EMBL/GenBank/DDBJ whole genome shotgun (WGS) entry which is preliminary data.</text>
</comment>
<evidence type="ECO:0000313" key="3">
    <source>
        <dbReference type="Proteomes" id="UP000221165"/>
    </source>
</evidence>
<evidence type="ECO:0000313" key="2">
    <source>
        <dbReference type="EMBL" id="PHJ18730.1"/>
    </source>
</evidence>
<feature type="signal peptide" evidence="1">
    <location>
        <begin position="1"/>
        <end position="18"/>
    </location>
</feature>
<accession>A0A2C6KE07</accession>
<organism evidence="2 3">
    <name type="scientific">Cystoisospora suis</name>
    <dbReference type="NCBI Taxonomy" id="483139"/>
    <lineage>
        <taxon>Eukaryota</taxon>
        <taxon>Sar</taxon>
        <taxon>Alveolata</taxon>
        <taxon>Apicomplexa</taxon>
        <taxon>Conoidasida</taxon>
        <taxon>Coccidia</taxon>
        <taxon>Eucoccidiorida</taxon>
        <taxon>Eimeriorina</taxon>
        <taxon>Sarcocystidae</taxon>
        <taxon>Cystoisospora</taxon>
    </lineage>
</organism>
<proteinExistence type="predicted"/>
<keyword evidence="3" id="KW-1185">Reference proteome</keyword>
<dbReference type="AlphaFoldDB" id="A0A2C6KE07"/>
<protein>
    <submittedName>
        <fullName evidence="2">Uncharacterized protein</fullName>
    </submittedName>
</protein>
<dbReference type="Proteomes" id="UP000221165">
    <property type="component" value="Unassembled WGS sequence"/>
</dbReference>
<dbReference type="EMBL" id="MIGC01003933">
    <property type="protein sequence ID" value="PHJ18730.1"/>
    <property type="molecule type" value="Genomic_DNA"/>
</dbReference>
<dbReference type="GeneID" id="94430804"/>